<accession>A0A0D0AA14</accession>
<proteinExistence type="predicted"/>
<evidence type="ECO:0000313" key="2">
    <source>
        <dbReference type="EMBL" id="KIK34944.1"/>
    </source>
</evidence>
<feature type="compositionally biased region" description="Basic and acidic residues" evidence="1">
    <location>
        <begin position="11"/>
        <end position="22"/>
    </location>
</feature>
<evidence type="ECO:0000313" key="3">
    <source>
        <dbReference type="Proteomes" id="UP000054485"/>
    </source>
</evidence>
<dbReference type="AlphaFoldDB" id="A0A0D0AA14"/>
<gene>
    <name evidence="2" type="ORF">CY34DRAFT_17360</name>
</gene>
<dbReference type="EMBL" id="KN835683">
    <property type="protein sequence ID" value="KIK34944.1"/>
    <property type="molecule type" value="Genomic_DNA"/>
</dbReference>
<dbReference type="InParanoid" id="A0A0D0AA14"/>
<name>A0A0D0AA14_9AGAM</name>
<protein>
    <submittedName>
        <fullName evidence="2">Uncharacterized protein</fullName>
    </submittedName>
</protein>
<reference evidence="3" key="2">
    <citation type="submission" date="2015-01" db="EMBL/GenBank/DDBJ databases">
        <title>Evolutionary Origins and Diversification of the Mycorrhizal Mutualists.</title>
        <authorList>
            <consortium name="DOE Joint Genome Institute"/>
            <consortium name="Mycorrhizal Genomics Consortium"/>
            <person name="Kohler A."/>
            <person name="Kuo A."/>
            <person name="Nagy L.G."/>
            <person name="Floudas D."/>
            <person name="Copeland A."/>
            <person name="Barry K.W."/>
            <person name="Cichocki N."/>
            <person name="Veneault-Fourrey C."/>
            <person name="LaButti K."/>
            <person name="Lindquist E.A."/>
            <person name="Lipzen A."/>
            <person name="Lundell T."/>
            <person name="Morin E."/>
            <person name="Murat C."/>
            <person name="Riley R."/>
            <person name="Ohm R."/>
            <person name="Sun H."/>
            <person name="Tunlid A."/>
            <person name="Henrissat B."/>
            <person name="Grigoriev I.V."/>
            <person name="Hibbett D.S."/>
            <person name="Martin F."/>
        </authorList>
    </citation>
    <scope>NUCLEOTIDE SEQUENCE [LARGE SCALE GENOMIC DNA]</scope>
    <source>
        <strain evidence="3">UH-Slu-Lm8-n1</strain>
    </source>
</reference>
<evidence type="ECO:0000256" key="1">
    <source>
        <dbReference type="SAM" id="MobiDB-lite"/>
    </source>
</evidence>
<sequence>MSNSTLKRRTSHDLMPPRDGKRMRCCSPSTDSTTTRDKIFYTPAYHTPEPQTFRQACDEDLYRQIANLKQDVKWLEECSARMGDDHLARLCALQAQVNEMNAEMCAMEAQHAEEVATYQDKIEGLQEAIRYQDNMLAYRTEEVDRLEVKQNNDI</sequence>
<keyword evidence="3" id="KW-1185">Reference proteome</keyword>
<dbReference type="Proteomes" id="UP000054485">
    <property type="component" value="Unassembled WGS sequence"/>
</dbReference>
<feature type="region of interest" description="Disordered" evidence="1">
    <location>
        <begin position="1"/>
        <end position="33"/>
    </location>
</feature>
<organism evidence="2 3">
    <name type="scientific">Suillus luteus UH-Slu-Lm8-n1</name>
    <dbReference type="NCBI Taxonomy" id="930992"/>
    <lineage>
        <taxon>Eukaryota</taxon>
        <taxon>Fungi</taxon>
        <taxon>Dikarya</taxon>
        <taxon>Basidiomycota</taxon>
        <taxon>Agaricomycotina</taxon>
        <taxon>Agaricomycetes</taxon>
        <taxon>Agaricomycetidae</taxon>
        <taxon>Boletales</taxon>
        <taxon>Suillineae</taxon>
        <taxon>Suillaceae</taxon>
        <taxon>Suillus</taxon>
    </lineage>
</organism>
<feature type="compositionally biased region" description="Basic residues" evidence="1">
    <location>
        <begin position="1"/>
        <end position="10"/>
    </location>
</feature>
<reference evidence="2 3" key="1">
    <citation type="submission" date="2014-04" db="EMBL/GenBank/DDBJ databases">
        <authorList>
            <consortium name="DOE Joint Genome Institute"/>
            <person name="Kuo A."/>
            <person name="Ruytinx J."/>
            <person name="Rineau F."/>
            <person name="Colpaert J."/>
            <person name="Kohler A."/>
            <person name="Nagy L.G."/>
            <person name="Floudas D."/>
            <person name="Copeland A."/>
            <person name="Barry K.W."/>
            <person name="Cichocki N."/>
            <person name="Veneault-Fourrey C."/>
            <person name="LaButti K."/>
            <person name="Lindquist E.A."/>
            <person name="Lipzen A."/>
            <person name="Lundell T."/>
            <person name="Morin E."/>
            <person name="Murat C."/>
            <person name="Sun H."/>
            <person name="Tunlid A."/>
            <person name="Henrissat B."/>
            <person name="Grigoriev I.V."/>
            <person name="Hibbett D.S."/>
            <person name="Martin F."/>
            <person name="Nordberg H.P."/>
            <person name="Cantor M.N."/>
            <person name="Hua S.X."/>
        </authorList>
    </citation>
    <scope>NUCLEOTIDE SEQUENCE [LARGE SCALE GENOMIC DNA]</scope>
    <source>
        <strain evidence="2 3">UH-Slu-Lm8-n1</strain>
    </source>
</reference>
<dbReference type="HOGENOM" id="CLU_1705417_0_0_1"/>